<evidence type="ECO:0000313" key="2">
    <source>
        <dbReference type="EMBL" id="KAG5768389.1"/>
    </source>
</evidence>
<accession>A0A9P7IML9</accession>
<reference evidence="2" key="1">
    <citation type="journal article" date="2020" name="bioRxiv">
        <title>Historical genomics reveals the evolutionary mechanisms behind multiple outbreaks of the host-specific coffee wilt pathogen Fusarium xylarioides.</title>
        <authorList>
            <person name="Peck D."/>
            <person name="Nowell R.W."/>
            <person name="Flood J."/>
            <person name="Ryan M.J."/>
            <person name="Barraclough T.G."/>
        </authorList>
    </citation>
    <scope>NUCLEOTIDE SEQUENCE</scope>
    <source>
        <strain evidence="2">IMI 127659i</strain>
    </source>
</reference>
<comment type="caution">
    <text evidence="2">The sequence shown here is derived from an EMBL/GenBank/DDBJ whole genome shotgun (WGS) entry which is preliminary data.</text>
</comment>
<keyword evidence="3" id="KW-1185">Reference proteome</keyword>
<protein>
    <submittedName>
        <fullName evidence="2">Uncharacterized protein</fullName>
    </submittedName>
</protein>
<proteinExistence type="predicted"/>
<name>A0A9P7IML9_9HYPO</name>
<dbReference type="EMBL" id="JADFTT010000102">
    <property type="protein sequence ID" value="KAG5768389.1"/>
    <property type="molecule type" value="Genomic_DNA"/>
</dbReference>
<sequence>MDGVDPRGTLSQSWPYNVNQDSGTSFCTGNSSTEVDIGEAEEDAAQWRSAFCQTMAAGSRLFKARTASPCILRGLYEQYRTDHLPWLRSSQHEAVEQSELLHHPPPLVVTCLTTVLSTIWKIRSWQL</sequence>
<evidence type="ECO:0000256" key="1">
    <source>
        <dbReference type="SAM" id="MobiDB-lite"/>
    </source>
</evidence>
<feature type="compositionally biased region" description="Polar residues" evidence="1">
    <location>
        <begin position="9"/>
        <end position="33"/>
    </location>
</feature>
<organism evidence="2 3">
    <name type="scientific">Fusarium xylarioides</name>
    <dbReference type="NCBI Taxonomy" id="221167"/>
    <lineage>
        <taxon>Eukaryota</taxon>
        <taxon>Fungi</taxon>
        <taxon>Dikarya</taxon>
        <taxon>Ascomycota</taxon>
        <taxon>Pezizomycotina</taxon>
        <taxon>Sordariomycetes</taxon>
        <taxon>Hypocreomycetidae</taxon>
        <taxon>Hypocreales</taxon>
        <taxon>Nectriaceae</taxon>
        <taxon>Fusarium</taxon>
        <taxon>Fusarium fujikuroi species complex</taxon>
    </lineage>
</organism>
<dbReference type="AlphaFoldDB" id="A0A9P7IML9"/>
<gene>
    <name evidence="2" type="ORF">H9Q72_004082</name>
</gene>
<dbReference type="Proteomes" id="UP000750502">
    <property type="component" value="Unassembled WGS sequence"/>
</dbReference>
<feature type="region of interest" description="Disordered" evidence="1">
    <location>
        <begin position="1"/>
        <end position="33"/>
    </location>
</feature>
<evidence type="ECO:0000313" key="3">
    <source>
        <dbReference type="Proteomes" id="UP000750502"/>
    </source>
</evidence>
<reference evidence="2" key="2">
    <citation type="submission" date="2020-10" db="EMBL/GenBank/DDBJ databases">
        <authorList>
            <person name="Peck L.D."/>
            <person name="Nowell R.W."/>
            <person name="Flood J."/>
            <person name="Ryan M.J."/>
            <person name="Barraclough T.G."/>
        </authorList>
    </citation>
    <scope>NUCLEOTIDE SEQUENCE</scope>
    <source>
        <strain evidence="2">IMI 127659i</strain>
    </source>
</reference>
<dbReference type="OrthoDB" id="5003573at2759"/>